<protein>
    <submittedName>
        <fullName evidence="1">Uncharacterized protein</fullName>
    </submittedName>
</protein>
<evidence type="ECO:0000313" key="2">
    <source>
        <dbReference type="Proteomes" id="UP000697127"/>
    </source>
</evidence>
<reference evidence="1" key="1">
    <citation type="submission" date="2020-11" db="EMBL/GenBank/DDBJ databases">
        <title>Kefir isolates.</title>
        <authorList>
            <person name="Marcisauskas S."/>
            <person name="Kim Y."/>
            <person name="Blasche S."/>
        </authorList>
    </citation>
    <scope>NUCLEOTIDE SEQUENCE</scope>
    <source>
        <strain evidence="1">Olga-1</strain>
    </source>
</reference>
<dbReference type="Gene3D" id="1.10.30.10">
    <property type="entry name" value="High mobility group box domain"/>
    <property type="match status" value="1"/>
</dbReference>
<dbReference type="AlphaFoldDB" id="A0A9P7BEK4"/>
<gene>
    <name evidence="1" type="ORF">C6P40_004002</name>
</gene>
<comment type="caution">
    <text evidence="1">The sequence shown here is derived from an EMBL/GenBank/DDBJ whole genome shotgun (WGS) entry which is preliminary data.</text>
</comment>
<name>A0A9P7BEK4_9ASCO</name>
<accession>A0A9P7BEK4</accession>
<dbReference type="SUPFAM" id="SSF47095">
    <property type="entry name" value="HMG-box"/>
    <property type="match status" value="1"/>
</dbReference>
<keyword evidence="2" id="KW-1185">Reference proteome</keyword>
<dbReference type="InterPro" id="IPR036910">
    <property type="entry name" value="HMG_box_dom_sf"/>
</dbReference>
<proteinExistence type="predicted"/>
<organism evidence="1 2">
    <name type="scientific">Pichia californica</name>
    <dbReference type="NCBI Taxonomy" id="460514"/>
    <lineage>
        <taxon>Eukaryota</taxon>
        <taxon>Fungi</taxon>
        <taxon>Dikarya</taxon>
        <taxon>Ascomycota</taxon>
        <taxon>Saccharomycotina</taxon>
        <taxon>Pichiomycetes</taxon>
        <taxon>Pichiales</taxon>
        <taxon>Pichiaceae</taxon>
        <taxon>Pichia</taxon>
    </lineage>
</organism>
<sequence length="189" mass="22569">MYTFRIYDADVKKKKKRPQKKIGQLEFTDIVRSDEAFNKKKVRQIKKSKVELIKPKPRNMFMIFRCLAKHLIQQEVQSYSFTDTSKILSIIWSKRTPSLEKYVRYLEEQDEIYKDSAYSNSGFIIEESDSTNKKVYHLNQSNNKVFKHYKVNKTKNKKETKLKKEKSLVRKTVAGQLRIEDVYIDANNR</sequence>
<dbReference type="OrthoDB" id="2392544at2759"/>
<dbReference type="Proteomes" id="UP000697127">
    <property type="component" value="Unassembled WGS sequence"/>
</dbReference>
<evidence type="ECO:0000313" key="1">
    <source>
        <dbReference type="EMBL" id="KAG0686463.1"/>
    </source>
</evidence>
<dbReference type="EMBL" id="PUHW01000496">
    <property type="protein sequence ID" value="KAG0686463.1"/>
    <property type="molecule type" value="Genomic_DNA"/>
</dbReference>